<dbReference type="Proteomes" id="UP000254428">
    <property type="component" value="Unassembled WGS sequence"/>
</dbReference>
<reference evidence="1 2" key="1">
    <citation type="submission" date="2018-06" db="EMBL/GenBank/DDBJ databases">
        <authorList>
            <consortium name="Pathogen Informatics"/>
            <person name="Doyle S."/>
        </authorList>
    </citation>
    <scope>NUCLEOTIDE SEQUENCE [LARGE SCALE GENOMIC DNA]</scope>
    <source>
        <strain evidence="1 2">NCTC11341</strain>
    </source>
</reference>
<organism evidence="1 2">
    <name type="scientific">Escherichia coli</name>
    <dbReference type="NCBI Taxonomy" id="562"/>
    <lineage>
        <taxon>Bacteria</taxon>
        <taxon>Pseudomonadati</taxon>
        <taxon>Pseudomonadota</taxon>
        <taxon>Gammaproteobacteria</taxon>
        <taxon>Enterobacterales</taxon>
        <taxon>Enterobacteriaceae</taxon>
        <taxon>Escherichia</taxon>
    </lineage>
</organism>
<evidence type="ECO:0000313" key="2">
    <source>
        <dbReference type="Proteomes" id="UP000254428"/>
    </source>
</evidence>
<name>A0A376P617_ECOLX</name>
<dbReference type="EMBL" id="UGBT01000002">
    <property type="protein sequence ID" value="STH73867.1"/>
    <property type="molecule type" value="Genomic_DNA"/>
</dbReference>
<evidence type="ECO:0000313" key="1">
    <source>
        <dbReference type="EMBL" id="STH73867.1"/>
    </source>
</evidence>
<dbReference type="AlphaFoldDB" id="A0A376P617"/>
<proteinExistence type="predicted"/>
<protein>
    <submittedName>
        <fullName evidence="1">Multidrug resistance protein</fullName>
    </submittedName>
</protein>
<sequence>MKIAGLTTLVAGIVLIKSGTRKRVNLNWR</sequence>
<gene>
    <name evidence="1" type="primary">mdtJ_1</name>
    <name evidence="1" type="ORF">NCTC11341_05587</name>
</gene>
<accession>A0A376P617</accession>